<evidence type="ECO:0000313" key="2">
    <source>
        <dbReference type="Proteomes" id="UP000660611"/>
    </source>
</evidence>
<dbReference type="EMBL" id="BONQ01000049">
    <property type="protein sequence ID" value="GIG45077.1"/>
    <property type="molecule type" value="Genomic_DNA"/>
</dbReference>
<dbReference type="Proteomes" id="UP000660611">
    <property type="component" value="Unassembled WGS sequence"/>
</dbReference>
<organism evidence="1 2">
    <name type="scientific">Dactylosporangium siamense</name>
    <dbReference type="NCBI Taxonomy" id="685454"/>
    <lineage>
        <taxon>Bacteria</taxon>
        <taxon>Bacillati</taxon>
        <taxon>Actinomycetota</taxon>
        <taxon>Actinomycetes</taxon>
        <taxon>Micromonosporales</taxon>
        <taxon>Micromonosporaceae</taxon>
        <taxon>Dactylosporangium</taxon>
    </lineage>
</organism>
<keyword evidence="2" id="KW-1185">Reference proteome</keyword>
<evidence type="ECO:0000313" key="1">
    <source>
        <dbReference type="EMBL" id="GIG45077.1"/>
    </source>
</evidence>
<comment type="caution">
    <text evidence="1">The sequence shown here is derived from an EMBL/GenBank/DDBJ whole genome shotgun (WGS) entry which is preliminary data.</text>
</comment>
<sequence>MDLPHQTLPARLGGRIEAAEALTHNEGNAATGGIWRVRGPGGSAILKVARPPAAAPAGSPAWQTSDEPTHWNFWHREVSAYTTGFAARVYADAGIAAPELLDVAHRPDGAVELWLADARGAPGMSWPVARLARFARQLGVAQARWVDGVPDLPWLSRRWLSQYLAEGPGRRAWTDGDEHWDHPVAAVWPAAVRDQLRRLRAERLTVLAAAREAPRTLCHLDVWPTNLIEDGATTVLLDWSFTGEGGIGEDVANLIVDSVADGLMDAALLPDIAAAVTEGYLAGLHDGGWNGPPDQVRRAIAACGAAKYSWFAPLALARVVRDGTFGHPQYGRDASATSALQRLQGLVTLLADWSRTILR</sequence>
<reference evidence="1" key="1">
    <citation type="submission" date="2021-01" db="EMBL/GenBank/DDBJ databases">
        <title>Whole genome shotgun sequence of Dactylosporangium siamense NBRC 106093.</title>
        <authorList>
            <person name="Komaki H."/>
            <person name="Tamura T."/>
        </authorList>
    </citation>
    <scope>NUCLEOTIDE SEQUENCE</scope>
    <source>
        <strain evidence="1">NBRC 106093</strain>
    </source>
</reference>
<proteinExistence type="predicted"/>
<evidence type="ECO:0008006" key="3">
    <source>
        <dbReference type="Google" id="ProtNLM"/>
    </source>
</evidence>
<dbReference type="RefSeq" id="WP_203846883.1">
    <property type="nucleotide sequence ID" value="NZ_BAAAVW010000009.1"/>
</dbReference>
<accession>A0A919PKA1</accession>
<protein>
    <recommendedName>
        <fullName evidence="3">Aminoglycoside phosphotransferase</fullName>
    </recommendedName>
</protein>
<dbReference type="SUPFAM" id="SSF56112">
    <property type="entry name" value="Protein kinase-like (PK-like)"/>
    <property type="match status" value="1"/>
</dbReference>
<gene>
    <name evidence="1" type="ORF">Dsi01nite_031180</name>
</gene>
<dbReference type="Gene3D" id="3.90.1200.10">
    <property type="match status" value="1"/>
</dbReference>
<dbReference type="AlphaFoldDB" id="A0A919PKA1"/>
<name>A0A919PKA1_9ACTN</name>
<dbReference type="InterPro" id="IPR011009">
    <property type="entry name" value="Kinase-like_dom_sf"/>
</dbReference>